<dbReference type="InterPro" id="IPR000719">
    <property type="entry name" value="Prot_kinase_dom"/>
</dbReference>
<proteinExistence type="predicted"/>
<dbReference type="Proteomes" id="UP001501005">
    <property type="component" value="Unassembled WGS sequence"/>
</dbReference>
<dbReference type="InterPro" id="IPR051200">
    <property type="entry name" value="Host-pathogen_enzymatic-act"/>
</dbReference>
<evidence type="ECO:0000313" key="7">
    <source>
        <dbReference type="Proteomes" id="UP001501005"/>
    </source>
</evidence>
<dbReference type="PROSITE" id="PS50011">
    <property type="entry name" value="PROTEIN_KINASE_DOM"/>
    <property type="match status" value="1"/>
</dbReference>
<evidence type="ECO:0000256" key="1">
    <source>
        <dbReference type="ARBA" id="ARBA00022741"/>
    </source>
</evidence>
<feature type="domain" description="Protein kinase" evidence="5">
    <location>
        <begin position="16"/>
        <end position="287"/>
    </location>
</feature>
<evidence type="ECO:0000256" key="2">
    <source>
        <dbReference type="ARBA" id="ARBA00022840"/>
    </source>
</evidence>
<evidence type="ECO:0000313" key="6">
    <source>
        <dbReference type="EMBL" id="GAA0912538.1"/>
    </source>
</evidence>
<dbReference type="SUPFAM" id="SSF56112">
    <property type="entry name" value="Protein kinase-like (PK-like)"/>
    <property type="match status" value="1"/>
</dbReference>
<evidence type="ECO:0000256" key="4">
    <source>
        <dbReference type="SAM" id="MobiDB-lite"/>
    </source>
</evidence>
<dbReference type="PROSITE" id="PS00108">
    <property type="entry name" value="PROTEIN_KINASE_ST"/>
    <property type="match status" value="1"/>
</dbReference>
<reference evidence="6 7" key="1">
    <citation type="journal article" date="2019" name="Int. J. Syst. Evol. Microbiol.">
        <title>The Global Catalogue of Microorganisms (GCM) 10K type strain sequencing project: providing services to taxonomists for standard genome sequencing and annotation.</title>
        <authorList>
            <consortium name="The Broad Institute Genomics Platform"/>
            <consortium name="The Broad Institute Genome Sequencing Center for Infectious Disease"/>
            <person name="Wu L."/>
            <person name="Ma J."/>
        </authorList>
    </citation>
    <scope>NUCLEOTIDE SEQUENCE [LARGE SCALE GENOMIC DNA]</scope>
    <source>
        <strain evidence="6 7">JCM 10673</strain>
    </source>
</reference>
<dbReference type="EMBL" id="BAAAHG010000016">
    <property type="protein sequence ID" value="GAA0912538.1"/>
    <property type="molecule type" value="Genomic_DNA"/>
</dbReference>
<dbReference type="Gene3D" id="3.30.200.20">
    <property type="entry name" value="Phosphorylase Kinase, domain 1"/>
    <property type="match status" value="1"/>
</dbReference>
<dbReference type="InterPro" id="IPR019405">
    <property type="entry name" value="Lactonase_7-beta_prop"/>
</dbReference>
<dbReference type="Gene3D" id="1.10.510.10">
    <property type="entry name" value="Transferase(Phosphotransferase) domain 1"/>
    <property type="match status" value="1"/>
</dbReference>
<dbReference type="InterPro" id="IPR011009">
    <property type="entry name" value="Kinase-like_dom_sf"/>
</dbReference>
<dbReference type="InterPro" id="IPR017441">
    <property type="entry name" value="Protein_kinase_ATP_BS"/>
</dbReference>
<dbReference type="NCBIfam" id="TIGR02276">
    <property type="entry name" value="beta_rpt_yvtn"/>
    <property type="match status" value="6"/>
</dbReference>
<dbReference type="PANTHER" id="PTHR47197:SF3">
    <property type="entry name" value="DIHYDRO-HEME D1 DEHYDROGENASE"/>
    <property type="match status" value="1"/>
</dbReference>
<keyword evidence="2 3" id="KW-0067">ATP-binding</keyword>
<dbReference type="Pfam" id="PF10282">
    <property type="entry name" value="Lactonase"/>
    <property type="match status" value="1"/>
</dbReference>
<dbReference type="RefSeq" id="WP_344049493.1">
    <property type="nucleotide sequence ID" value="NZ_BAAAHG010000016.1"/>
</dbReference>
<name>A0ABN1NNI4_9ACTN</name>
<dbReference type="PANTHER" id="PTHR47197">
    <property type="entry name" value="PROTEIN NIRF"/>
    <property type="match status" value="1"/>
</dbReference>
<dbReference type="Pfam" id="PF00069">
    <property type="entry name" value="Pkinase"/>
    <property type="match status" value="1"/>
</dbReference>
<dbReference type="PROSITE" id="PS00107">
    <property type="entry name" value="PROTEIN_KINASE_ATP"/>
    <property type="match status" value="1"/>
</dbReference>
<dbReference type="Gene3D" id="2.130.10.10">
    <property type="entry name" value="YVTN repeat-like/Quinoprotein amine dehydrogenase"/>
    <property type="match status" value="3"/>
</dbReference>
<dbReference type="InterPro" id="IPR011044">
    <property type="entry name" value="Quino_amine_DH_bsu"/>
</dbReference>
<evidence type="ECO:0000259" key="5">
    <source>
        <dbReference type="PROSITE" id="PS50011"/>
    </source>
</evidence>
<keyword evidence="7" id="KW-1185">Reference proteome</keyword>
<feature type="region of interest" description="Disordered" evidence="4">
    <location>
        <begin position="290"/>
        <end position="379"/>
    </location>
</feature>
<feature type="binding site" evidence="3">
    <location>
        <position position="45"/>
    </location>
    <ligand>
        <name>ATP</name>
        <dbReference type="ChEBI" id="CHEBI:30616"/>
    </ligand>
</feature>
<protein>
    <recommendedName>
        <fullName evidence="5">Protein kinase domain-containing protein</fullName>
    </recommendedName>
</protein>
<sequence>MTGAYEAAGRVVAGRYQLLRRLGTGGMGRVWLAHDQELACEVALKEIVLSPDIPESEVSARIARARGEAQHAARLRNHPHVVTVYDIVESGGLPWIVMEFVPGATDLEAVVREQGPLPLADVRRIGLAILDALMEGHRLGVLHRDVKPANVLLTGPGPHTSHAAEDGRVLLTDYGIALEPSSGAPRLTAPAEIIGTVRFMAPERLRGETPTPASDLFSLGGTLYFALEGTGPFDRGSDGALLSALLSEPPAPPRRAAELAPLLLGLLAKDPEHRMNGDEAAQQLTSLALQPSPASAQPVALPTAMPSAGAEEPVGPKSPRSAEPTPQTELLPPVEFRLPAEFRSPAEPEEPGGPPPKSPSSREEKARPHPRPPRPGRRRAGLIAGAVALVAGGAGIYLALPDPPAPASVSSIRVGGHPEEVAVSPDGRRAYVTNERSGSVSVIDTATNKVDGTIPVGSFPKGVEVSPDGHRAYVANLGSGSVSVIDTATNKVDSTVPVGRQPDGVAVSPGDGSQVYVTNGRSGSVSVIDTETNKVDSTIPVGSSPAGVAMSPDGRRAYVANLGSGSVSVIDTATNKVSRTIPVGRSPQGVDVSPDGRRAYVTSLGSGSVSVIDTATNEVDDTISVGSGPQGVAVAPENGRWAYVTSFSSGSVSVIDTATNEVDDTISVGSGPAGVAMSPDGRRVYVADFSSGSVSVITA</sequence>
<dbReference type="InterPro" id="IPR008271">
    <property type="entry name" value="Ser/Thr_kinase_AS"/>
</dbReference>
<organism evidence="6 7">
    <name type="scientific">Streptomyces thermoalcalitolerans</name>
    <dbReference type="NCBI Taxonomy" id="65605"/>
    <lineage>
        <taxon>Bacteria</taxon>
        <taxon>Bacillati</taxon>
        <taxon>Actinomycetota</taxon>
        <taxon>Actinomycetes</taxon>
        <taxon>Kitasatosporales</taxon>
        <taxon>Streptomycetaceae</taxon>
        <taxon>Streptomyces</taxon>
    </lineage>
</organism>
<dbReference type="InterPro" id="IPR015943">
    <property type="entry name" value="WD40/YVTN_repeat-like_dom_sf"/>
</dbReference>
<keyword evidence="1 3" id="KW-0547">Nucleotide-binding</keyword>
<dbReference type="SMART" id="SM00220">
    <property type="entry name" value="S_TKc"/>
    <property type="match status" value="1"/>
</dbReference>
<gene>
    <name evidence="6" type="ORF">GCM10009549_24790</name>
</gene>
<dbReference type="CDD" id="cd14014">
    <property type="entry name" value="STKc_PknB_like"/>
    <property type="match status" value="1"/>
</dbReference>
<dbReference type="SUPFAM" id="SSF50969">
    <property type="entry name" value="YVTN repeat-like/Quinoprotein amine dehydrogenase"/>
    <property type="match status" value="1"/>
</dbReference>
<comment type="caution">
    <text evidence="6">The sequence shown here is derived from an EMBL/GenBank/DDBJ whole genome shotgun (WGS) entry which is preliminary data.</text>
</comment>
<accession>A0ABN1NNI4</accession>
<feature type="compositionally biased region" description="Basic residues" evidence="4">
    <location>
        <begin position="368"/>
        <end position="379"/>
    </location>
</feature>
<dbReference type="InterPro" id="IPR011964">
    <property type="entry name" value="YVTN_b-propeller_repeat"/>
</dbReference>
<evidence type="ECO:0000256" key="3">
    <source>
        <dbReference type="PROSITE-ProRule" id="PRU10141"/>
    </source>
</evidence>